<feature type="transmembrane region" description="Helical" evidence="10">
    <location>
        <begin position="54"/>
        <end position="76"/>
    </location>
</feature>
<dbReference type="PROSITE" id="PS51794">
    <property type="entry name" value="DAC"/>
    <property type="match status" value="1"/>
</dbReference>
<dbReference type="InterPro" id="IPR003390">
    <property type="entry name" value="DNA_integrity_scan_DisA_N"/>
</dbReference>
<evidence type="ECO:0000256" key="8">
    <source>
        <dbReference type="ARBA" id="ARBA00022989"/>
    </source>
</evidence>
<keyword evidence="4 10" id="KW-0812">Transmembrane</keyword>
<sequence>MDHFGIKDAFDIAIVALLLYYLYRIMKESGTLNIFFGVLAFIVVWVLTSQILELKLLGSILDQFMGIGLLVLVILFQDQIKRFLVELGDHKRWRFLKNLFRHDKGDSSSDRRKYVLPIVYACMNMSKTKTGALIVIRQEIPLESYEKSGDIIDADINSRLIENIFFKNSPLHDGAMIIDHDRIRSAGCILPVSHDRNVPRALGLRHRSALGISQATDAFAIVVSEETGNISVAHRGSLTTRLSSTELEHRLSLAMAND</sequence>
<dbReference type="GO" id="GO:0006171">
    <property type="term" value="P:cAMP biosynthetic process"/>
    <property type="evidence" value="ECO:0007669"/>
    <property type="project" value="InterPro"/>
</dbReference>
<keyword evidence="8 10" id="KW-1133">Transmembrane helix</keyword>
<dbReference type="PANTHER" id="PTHR34185:SF1">
    <property type="entry name" value="DIADENYLATE CYCLASE"/>
    <property type="match status" value="1"/>
</dbReference>
<protein>
    <recommendedName>
        <fullName evidence="10">Diadenylate cyclase</fullName>
        <shortName evidence="10">DAC</shortName>
        <ecNumber evidence="10">2.7.7.85</ecNumber>
    </recommendedName>
    <alternativeName>
        <fullName evidence="10">Cyclic-di-AMP synthase</fullName>
        <shortName evidence="10">c-di-AMP synthase</shortName>
    </alternativeName>
</protein>
<name>A0A4P7W518_9BACT</name>
<evidence type="ECO:0000256" key="9">
    <source>
        <dbReference type="ARBA" id="ARBA00023136"/>
    </source>
</evidence>
<dbReference type="PIRSF" id="PIRSF004793">
    <property type="entry name" value="UCP004793"/>
    <property type="match status" value="1"/>
</dbReference>
<organism evidence="12 13">
    <name type="scientific">Duncaniella dubosii</name>
    <dbReference type="NCBI Taxonomy" id="2518971"/>
    <lineage>
        <taxon>Bacteria</taxon>
        <taxon>Pseudomonadati</taxon>
        <taxon>Bacteroidota</taxon>
        <taxon>Bacteroidia</taxon>
        <taxon>Bacteroidales</taxon>
        <taxon>Muribaculaceae</taxon>
        <taxon>Duncaniella</taxon>
    </lineage>
</organism>
<proteinExistence type="inferred from homology"/>
<dbReference type="GO" id="GO:0004016">
    <property type="term" value="F:adenylate cyclase activity"/>
    <property type="evidence" value="ECO:0007669"/>
    <property type="project" value="UniProtKB-UniRule"/>
</dbReference>
<gene>
    <name evidence="10" type="primary">dacA</name>
    <name evidence="12" type="ORF">E7747_13200</name>
</gene>
<dbReference type="PANTHER" id="PTHR34185">
    <property type="entry name" value="DIADENYLATE CYCLASE"/>
    <property type="match status" value="1"/>
</dbReference>
<dbReference type="InterPro" id="IPR050338">
    <property type="entry name" value="DisA"/>
</dbReference>
<evidence type="ECO:0000256" key="6">
    <source>
        <dbReference type="ARBA" id="ARBA00022741"/>
    </source>
</evidence>
<dbReference type="GO" id="GO:0106408">
    <property type="term" value="F:diadenylate cyclase activity"/>
    <property type="evidence" value="ECO:0007669"/>
    <property type="project" value="UniProtKB-EC"/>
</dbReference>
<feature type="transmembrane region" description="Helical" evidence="10">
    <location>
        <begin position="30"/>
        <end position="48"/>
    </location>
</feature>
<dbReference type="InterPro" id="IPR036888">
    <property type="entry name" value="DNA_integrity_DisA_N_sf"/>
</dbReference>
<feature type="transmembrane region" description="Helical" evidence="10">
    <location>
        <begin position="6"/>
        <end position="23"/>
    </location>
</feature>
<keyword evidence="9 10" id="KW-0472">Membrane</keyword>
<evidence type="ECO:0000259" key="11">
    <source>
        <dbReference type="PROSITE" id="PS51794"/>
    </source>
</evidence>
<dbReference type="InterPro" id="IPR034701">
    <property type="entry name" value="CdaA"/>
</dbReference>
<keyword evidence="7 10" id="KW-0067">ATP-binding</keyword>
<evidence type="ECO:0000256" key="2">
    <source>
        <dbReference type="ARBA" id="ARBA00022475"/>
    </source>
</evidence>
<evidence type="ECO:0000256" key="7">
    <source>
        <dbReference type="ARBA" id="ARBA00022840"/>
    </source>
</evidence>
<keyword evidence="6 10" id="KW-0547">Nucleotide-binding</keyword>
<comment type="catalytic activity">
    <reaction evidence="1 10">
        <text>2 ATP = 3',3'-c-di-AMP + 2 diphosphate</text>
        <dbReference type="Rhea" id="RHEA:35655"/>
        <dbReference type="ChEBI" id="CHEBI:30616"/>
        <dbReference type="ChEBI" id="CHEBI:33019"/>
        <dbReference type="ChEBI" id="CHEBI:71500"/>
        <dbReference type="EC" id="2.7.7.85"/>
    </reaction>
</comment>
<dbReference type="FunFam" id="3.40.1700.10:FF:000002">
    <property type="entry name" value="Diadenylate cyclase"/>
    <property type="match status" value="1"/>
</dbReference>
<evidence type="ECO:0000256" key="10">
    <source>
        <dbReference type="HAMAP-Rule" id="MF_01499"/>
    </source>
</evidence>
<comment type="function">
    <text evidence="10">Catalyzes the condensation of 2 ATP molecules into cyclic di-AMP (c-di-AMP), a second messenger used to regulate differing processes in different bacteria.</text>
</comment>
<dbReference type="InterPro" id="IPR014046">
    <property type="entry name" value="C-di-AMP_synthase"/>
</dbReference>
<evidence type="ECO:0000256" key="5">
    <source>
        <dbReference type="ARBA" id="ARBA00022695"/>
    </source>
</evidence>
<dbReference type="Proteomes" id="UP000297149">
    <property type="component" value="Chromosome"/>
</dbReference>
<dbReference type="InterPro" id="IPR045585">
    <property type="entry name" value="CdaA_N"/>
</dbReference>
<dbReference type="Pfam" id="PF19293">
    <property type="entry name" value="CdaA_N"/>
    <property type="match status" value="1"/>
</dbReference>
<accession>A0A4P7W518</accession>
<keyword evidence="5 10" id="KW-0548">Nucleotidyltransferase</keyword>
<evidence type="ECO:0000256" key="4">
    <source>
        <dbReference type="ARBA" id="ARBA00022692"/>
    </source>
</evidence>
<comment type="subunit">
    <text evidence="10">Probably a homodimer.</text>
</comment>
<dbReference type="SUPFAM" id="SSF143597">
    <property type="entry name" value="YojJ-like"/>
    <property type="match status" value="1"/>
</dbReference>
<comment type="similarity">
    <text evidence="10">Belongs to the adenylate cyclase family. DacA/CdaA subfamily.</text>
</comment>
<comment type="caution">
    <text evidence="10">Lacks conserved residue(s) required for the propagation of feature annotation.</text>
</comment>
<dbReference type="Gene3D" id="3.40.1700.10">
    <property type="entry name" value="DNA integrity scanning protein, DisA, N-terminal domain"/>
    <property type="match status" value="1"/>
</dbReference>
<dbReference type="NCBIfam" id="TIGR00159">
    <property type="entry name" value="diadenylate cyclase CdaA"/>
    <property type="match status" value="1"/>
</dbReference>
<dbReference type="GO" id="GO:0005524">
    <property type="term" value="F:ATP binding"/>
    <property type="evidence" value="ECO:0007669"/>
    <property type="project" value="UniProtKB-UniRule"/>
</dbReference>
<dbReference type="KEGG" id="ddb:E7747_13200"/>
<dbReference type="EC" id="2.7.7.85" evidence="10"/>
<evidence type="ECO:0000313" key="12">
    <source>
        <dbReference type="EMBL" id="QCD43149.1"/>
    </source>
</evidence>
<keyword evidence="13" id="KW-1185">Reference proteome</keyword>
<keyword evidence="3 10" id="KW-0808">Transferase</keyword>
<dbReference type="RefSeq" id="WP_123614756.1">
    <property type="nucleotide sequence ID" value="NZ_CAXHQF010000021.1"/>
</dbReference>
<reference evidence="13" key="1">
    <citation type="submission" date="2019-02" db="EMBL/GenBank/DDBJ databases">
        <title>Isolation and identification of novel species under the genus Muribaculum.</title>
        <authorList>
            <person name="Miyake S."/>
            <person name="Ding Y."/>
            <person name="Low A."/>
            <person name="Soh M."/>
            <person name="Seedorf H."/>
        </authorList>
    </citation>
    <scope>NUCLEOTIDE SEQUENCE [LARGE SCALE GENOMIC DNA]</scope>
    <source>
        <strain evidence="13">H5</strain>
    </source>
</reference>
<dbReference type="HAMAP" id="MF_01499">
    <property type="entry name" value="DacA"/>
    <property type="match status" value="1"/>
</dbReference>
<evidence type="ECO:0000313" key="13">
    <source>
        <dbReference type="Proteomes" id="UP000297149"/>
    </source>
</evidence>
<keyword evidence="2 10" id="KW-1003">Cell membrane</keyword>
<dbReference type="Pfam" id="PF02457">
    <property type="entry name" value="DAC"/>
    <property type="match status" value="1"/>
</dbReference>
<feature type="domain" description="DAC" evidence="11">
    <location>
        <begin position="77"/>
        <end position="244"/>
    </location>
</feature>
<dbReference type="EMBL" id="CP039396">
    <property type="protein sequence ID" value="QCD43149.1"/>
    <property type="molecule type" value="Genomic_DNA"/>
</dbReference>
<evidence type="ECO:0000256" key="1">
    <source>
        <dbReference type="ARBA" id="ARBA00000877"/>
    </source>
</evidence>
<dbReference type="AlphaFoldDB" id="A0A4P7W518"/>
<evidence type="ECO:0000256" key="3">
    <source>
        <dbReference type="ARBA" id="ARBA00022679"/>
    </source>
</evidence>